<dbReference type="InterPro" id="IPR052949">
    <property type="entry name" value="PA_immunity-related"/>
</dbReference>
<dbReference type="PANTHER" id="PTHR42999:SF1">
    <property type="entry name" value="PENTAPEPTIDE REPEAT-CONTAINING PROTEIN"/>
    <property type="match status" value="1"/>
</dbReference>
<reference evidence="1" key="1">
    <citation type="submission" date="2020-12" db="EMBL/GenBank/DDBJ databases">
        <title>Bacterial novel species Mucilaginibacter sp. SD-g isolated from soil.</title>
        <authorList>
            <person name="Jung H.-Y."/>
        </authorList>
    </citation>
    <scope>NUCLEOTIDE SEQUENCE</scope>
    <source>
        <strain evidence="1">SD-g</strain>
    </source>
</reference>
<dbReference type="SUPFAM" id="SSF141571">
    <property type="entry name" value="Pentapeptide repeat-like"/>
    <property type="match status" value="1"/>
</dbReference>
<evidence type="ECO:0000313" key="2">
    <source>
        <dbReference type="Proteomes" id="UP000613193"/>
    </source>
</evidence>
<organism evidence="1 2">
    <name type="scientific">Mucilaginibacter segetis</name>
    <dbReference type="NCBI Taxonomy" id="2793071"/>
    <lineage>
        <taxon>Bacteria</taxon>
        <taxon>Pseudomonadati</taxon>
        <taxon>Bacteroidota</taxon>
        <taxon>Sphingobacteriia</taxon>
        <taxon>Sphingobacteriales</taxon>
        <taxon>Sphingobacteriaceae</taxon>
        <taxon>Mucilaginibacter</taxon>
    </lineage>
</organism>
<dbReference type="Proteomes" id="UP000613193">
    <property type="component" value="Unassembled WGS sequence"/>
</dbReference>
<accession>A0A934ULQ5</accession>
<evidence type="ECO:0000313" key="1">
    <source>
        <dbReference type="EMBL" id="MBK0378082.1"/>
    </source>
</evidence>
<dbReference type="EMBL" id="JAEHFW010000001">
    <property type="protein sequence ID" value="MBK0378082.1"/>
    <property type="molecule type" value="Genomic_DNA"/>
</dbReference>
<dbReference type="AlphaFoldDB" id="A0A934ULQ5"/>
<dbReference type="RefSeq" id="WP_200063552.1">
    <property type="nucleotide sequence ID" value="NZ_JAEHFW010000001.1"/>
</dbReference>
<dbReference type="Pfam" id="PF00805">
    <property type="entry name" value="Pentapeptide"/>
    <property type="match status" value="1"/>
</dbReference>
<dbReference type="PANTHER" id="PTHR42999">
    <property type="entry name" value="ANTIBIOTIC RESISTANCE PROTEIN MCBG"/>
    <property type="match status" value="1"/>
</dbReference>
<proteinExistence type="predicted"/>
<gene>
    <name evidence="1" type="ORF">I5M19_02090</name>
</gene>
<sequence>MPAIHIEDKIYSKISAEQIKGNNLTYENCKFTGCDFAGNYLDSIVFIDCVFEDCNLALASVANTGFQNINFTHCKLSGVNFSKSRDFLFEINFDHCILDNAIFYRKKNKSAKFSDCSMVETDLTEADLASAKFVNCNLHRAFFNNTILKGADLRTSFNFNIDPDINHIKKACFSLNGLPGLLSKYDIKVE</sequence>
<comment type="caution">
    <text evidence="1">The sequence shown here is derived from an EMBL/GenBank/DDBJ whole genome shotgun (WGS) entry which is preliminary data.</text>
</comment>
<dbReference type="InterPro" id="IPR001646">
    <property type="entry name" value="5peptide_repeat"/>
</dbReference>
<dbReference type="Gene3D" id="2.160.20.80">
    <property type="entry name" value="E3 ubiquitin-protein ligase SopA"/>
    <property type="match status" value="1"/>
</dbReference>
<protein>
    <submittedName>
        <fullName evidence="1">Pentapeptide repeat-containing protein</fullName>
    </submittedName>
</protein>
<keyword evidence="2" id="KW-1185">Reference proteome</keyword>
<name>A0A934ULQ5_9SPHI</name>
<dbReference type="Pfam" id="PF13599">
    <property type="entry name" value="Pentapeptide_4"/>
    <property type="match status" value="1"/>
</dbReference>